<organism evidence="3 4">
    <name type="scientific">Phytophthora oleae</name>
    <dbReference type="NCBI Taxonomy" id="2107226"/>
    <lineage>
        <taxon>Eukaryota</taxon>
        <taxon>Sar</taxon>
        <taxon>Stramenopiles</taxon>
        <taxon>Oomycota</taxon>
        <taxon>Peronosporomycetes</taxon>
        <taxon>Peronosporales</taxon>
        <taxon>Peronosporaceae</taxon>
        <taxon>Phytophthora</taxon>
    </lineage>
</organism>
<dbReference type="Pfam" id="PF10354">
    <property type="entry name" value="BMT5-like"/>
    <property type="match status" value="1"/>
</dbReference>
<protein>
    <recommendedName>
        <fullName evidence="2">25S rRNA (uridine-N(3))-methyltransferase BMT5-like domain-containing protein</fullName>
    </recommendedName>
</protein>
<feature type="compositionally biased region" description="Basic and acidic residues" evidence="1">
    <location>
        <begin position="1"/>
        <end position="20"/>
    </location>
</feature>
<gene>
    <name evidence="3" type="ORF">V7S43_008239</name>
</gene>
<evidence type="ECO:0000259" key="2">
    <source>
        <dbReference type="Pfam" id="PF10354"/>
    </source>
</evidence>
<feature type="region of interest" description="Disordered" evidence="1">
    <location>
        <begin position="278"/>
        <end position="359"/>
    </location>
</feature>
<feature type="compositionally biased region" description="Basic residues" evidence="1">
    <location>
        <begin position="348"/>
        <end position="359"/>
    </location>
</feature>
<feature type="region of interest" description="Disordered" evidence="1">
    <location>
        <begin position="1"/>
        <end position="39"/>
    </location>
</feature>
<dbReference type="PANTHER" id="PTHR11538:SF26">
    <property type="entry name" value="FERREDOXIN-FOLD ANTICODON-BINDING DOMAIN-CONTAINING PROTEIN 1"/>
    <property type="match status" value="1"/>
</dbReference>
<reference evidence="3 4" key="1">
    <citation type="submission" date="2024-09" db="EMBL/GenBank/DDBJ databases">
        <title>Genome sequencing and assembly of Phytophthora oleae, isolate VK10A, causative agent of rot of olive drupes.</title>
        <authorList>
            <person name="Conti Taguali S."/>
            <person name="Riolo M."/>
            <person name="La Spada F."/>
            <person name="Cacciola S.O."/>
            <person name="Dionisio G."/>
        </authorList>
    </citation>
    <scope>NUCLEOTIDE SEQUENCE [LARGE SCALE GENOMIC DNA]</scope>
    <source>
        <strain evidence="3 4">VK10A</strain>
    </source>
</reference>
<keyword evidence="4" id="KW-1185">Reference proteome</keyword>
<evidence type="ECO:0000313" key="4">
    <source>
        <dbReference type="Proteomes" id="UP001632037"/>
    </source>
</evidence>
<dbReference type="PANTHER" id="PTHR11538">
    <property type="entry name" value="PHENYLALANYL-TRNA SYNTHETASE"/>
    <property type="match status" value="1"/>
</dbReference>
<accession>A0ABD3FJZ3</accession>
<sequence length="359" mass="40392">MARNKRDNSSRKRHLPEVRGGHSTKRQRHDAQETSTQLYAPEDPVLVLGDGDFSFSRGLVKHRGTGRGVFATSFDSEKQVHSKYPNAQECIATVRSAHGLVLHDVDATKLLELPQQAKTGTGLKPVPDFFQYIIFNFPHSGQQRVHINRALLLNFFESARDRLTVHGEAHVTLKTRPPYSNWFIEDQAKAAGFVMKERRKFNIKLFLGYRHRTTDPQAKKFEAELCITYVFVVNRSKYPFQKSRAALTAASAEIAATEASEQYDLAAAILNIAKANVASQKKDEEKKTTALANTAANKRKKKETRRDKPAKPTKKPNARAGMVEAQPEAEKQTTQNQVVHKNGGKLWKPLHRRAGGNLF</sequence>
<name>A0ABD3FJZ3_9STRA</name>
<dbReference type="Proteomes" id="UP001632037">
    <property type="component" value="Unassembled WGS sequence"/>
</dbReference>
<dbReference type="EMBL" id="JBIMZQ010000016">
    <property type="protein sequence ID" value="KAL3666616.1"/>
    <property type="molecule type" value="Genomic_DNA"/>
</dbReference>
<comment type="caution">
    <text evidence="3">The sequence shown here is derived from an EMBL/GenBank/DDBJ whole genome shotgun (WGS) entry which is preliminary data.</text>
</comment>
<feature type="domain" description="25S rRNA (uridine-N(3))-methyltransferase BMT5-like" evidence="2">
    <location>
        <begin position="46"/>
        <end position="212"/>
    </location>
</feature>
<evidence type="ECO:0000313" key="3">
    <source>
        <dbReference type="EMBL" id="KAL3666616.1"/>
    </source>
</evidence>
<dbReference type="InterPro" id="IPR019446">
    <property type="entry name" value="BMT5-like"/>
</dbReference>
<dbReference type="AlphaFoldDB" id="A0ABD3FJZ3"/>
<proteinExistence type="predicted"/>
<evidence type="ECO:0000256" key="1">
    <source>
        <dbReference type="SAM" id="MobiDB-lite"/>
    </source>
</evidence>